<comment type="caution">
    <text evidence="2">The sequence shown here is derived from an EMBL/GenBank/DDBJ whole genome shotgun (WGS) entry which is preliminary data.</text>
</comment>
<dbReference type="Pfam" id="PF07963">
    <property type="entry name" value="N_methyl"/>
    <property type="match status" value="1"/>
</dbReference>
<dbReference type="AlphaFoldDB" id="A0A9D1K3N1"/>
<dbReference type="InterPro" id="IPR045584">
    <property type="entry name" value="Pilin-like"/>
</dbReference>
<feature type="transmembrane region" description="Helical" evidence="1">
    <location>
        <begin position="42"/>
        <end position="66"/>
    </location>
</feature>
<name>A0A9D1K3N1_9BACT</name>
<gene>
    <name evidence="2" type="ORF">IAD41_05770</name>
</gene>
<dbReference type="Proteomes" id="UP000824139">
    <property type="component" value="Unassembled WGS sequence"/>
</dbReference>
<keyword evidence="1" id="KW-0472">Membrane</keyword>
<evidence type="ECO:0000313" key="2">
    <source>
        <dbReference type="EMBL" id="HIS83095.1"/>
    </source>
</evidence>
<dbReference type="NCBIfam" id="TIGR02532">
    <property type="entry name" value="IV_pilin_GFxxxE"/>
    <property type="match status" value="1"/>
</dbReference>
<accession>A0A9D1K3N1</accession>
<evidence type="ECO:0000313" key="3">
    <source>
        <dbReference type="Proteomes" id="UP000824139"/>
    </source>
</evidence>
<keyword evidence="1" id="KW-0812">Transmembrane</keyword>
<sequence length="256" mass="28804">MNSRGGGASCNPAPVRVSNILHLENSERTSILHMHSCQKYGFTLAEVLITLGIIGIVTAMTLPSLVGHWKDKQFKTAYKKAYSDLSQVLQEGIVNQQFVRTAKGDTPATTIEYELMKSKFKVISDCPYPEDISKCWKKGDTVCGGSCTSGNPSDGIDLDNGSPKSGNTSCFVDASGRNWCLFSYQENLFIVDTNGFSQPNRFGKDRWMFTFADLNNKRADNYMNYKKIIPFYQEDILEQTSFCKHPPCYYESWLLK</sequence>
<proteinExistence type="predicted"/>
<dbReference type="EMBL" id="DVJO01000125">
    <property type="protein sequence ID" value="HIS83095.1"/>
    <property type="molecule type" value="Genomic_DNA"/>
</dbReference>
<dbReference type="Gene3D" id="3.30.700.10">
    <property type="entry name" value="Glycoprotein, Type 4 Pilin"/>
    <property type="match status" value="1"/>
</dbReference>
<organism evidence="2 3">
    <name type="scientific">Candidatus Scatenecus faecavium</name>
    <dbReference type="NCBI Taxonomy" id="2840915"/>
    <lineage>
        <taxon>Bacteria</taxon>
        <taxon>Candidatus Scatenecus</taxon>
    </lineage>
</organism>
<evidence type="ECO:0000256" key="1">
    <source>
        <dbReference type="SAM" id="Phobius"/>
    </source>
</evidence>
<dbReference type="SUPFAM" id="SSF54523">
    <property type="entry name" value="Pili subunits"/>
    <property type="match status" value="1"/>
</dbReference>
<reference evidence="2" key="1">
    <citation type="submission" date="2020-10" db="EMBL/GenBank/DDBJ databases">
        <authorList>
            <person name="Gilroy R."/>
        </authorList>
    </citation>
    <scope>NUCLEOTIDE SEQUENCE</scope>
    <source>
        <strain evidence="2">CHK152-2994</strain>
    </source>
</reference>
<protein>
    <submittedName>
        <fullName evidence="2">Type II secretion system protein</fullName>
    </submittedName>
</protein>
<dbReference type="InterPro" id="IPR012902">
    <property type="entry name" value="N_methyl_site"/>
</dbReference>
<keyword evidence="1" id="KW-1133">Transmembrane helix</keyword>
<reference evidence="2" key="2">
    <citation type="journal article" date="2021" name="PeerJ">
        <title>Extensive microbial diversity within the chicken gut microbiome revealed by metagenomics and culture.</title>
        <authorList>
            <person name="Gilroy R."/>
            <person name="Ravi A."/>
            <person name="Getino M."/>
            <person name="Pursley I."/>
            <person name="Horton D.L."/>
            <person name="Alikhan N.F."/>
            <person name="Baker D."/>
            <person name="Gharbi K."/>
            <person name="Hall N."/>
            <person name="Watson M."/>
            <person name="Adriaenssens E.M."/>
            <person name="Foster-Nyarko E."/>
            <person name="Jarju S."/>
            <person name="Secka A."/>
            <person name="Antonio M."/>
            <person name="Oren A."/>
            <person name="Chaudhuri R.R."/>
            <person name="La Ragione R."/>
            <person name="Hildebrand F."/>
            <person name="Pallen M.J."/>
        </authorList>
    </citation>
    <scope>NUCLEOTIDE SEQUENCE</scope>
    <source>
        <strain evidence="2">CHK152-2994</strain>
    </source>
</reference>